<evidence type="ECO:0000313" key="1">
    <source>
        <dbReference type="Proteomes" id="UP000887565"/>
    </source>
</evidence>
<dbReference type="Proteomes" id="UP000887565">
    <property type="component" value="Unplaced"/>
</dbReference>
<accession>A0A915L2S6</accession>
<name>A0A915L2S6_ROMCU</name>
<dbReference type="WBParaSite" id="nRc.2.0.1.t45378-RA">
    <property type="protein sequence ID" value="nRc.2.0.1.t45378-RA"/>
    <property type="gene ID" value="nRc.2.0.1.g45378"/>
</dbReference>
<organism evidence="1 2">
    <name type="scientific">Romanomermis culicivorax</name>
    <name type="common">Nematode worm</name>
    <dbReference type="NCBI Taxonomy" id="13658"/>
    <lineage>
        <taxon>Eukaryota</taxon>
        <taxon>Metazoa</taxon>
        <taxon>Ecdysozoa</taxon>
        <taxon>Nematoda</taxon>
        <taxon>Enoplea</taxon>
        <taxon>Dorylaimia</taxon>
        <taxon>Mermithida</taxon>
        <taxon>Mermithoidea</taxon>
        <taxon>Mermithidae</taxon>
        <taxon>Romanomermis</taxon>
    </lineage>
</organism>
<evidence type="ECO:0000313" key="2">
    <source>
        <dbReference type="WBParaSite" id="nRc.2.0.1.t45378-RA"/>
    </source>
</evidence>
<dbReference type="AlphaFoldDB" id="A0A915L2S6"/>
<sequence length="103" mass="11555">MISGSGQVIGNTISGTAQGIEHLLYQNEDQTYWHKQFIDTFLTKMPVFYQLTIGQQAKTFTNIQQLANAIPKAHITLNDTKEEICTAEWLILVSQAIPDTMTP</sequence>
<protein>
    <submittedName>
        <fullName evidence="2">Uncharacterized protein</fullName>
    </submittedName>
</protein>
<proteinExistence type="predicted"/>
<keyword evidence="1" id="KW-1185">Reference proteome</keyword>
<reference evidence="2" key="1">
    <citation type="submission" date="2022-11" db="UniProtKB">
        <authorList>
            <consortium name="WormBaseParasite"/>
        </authorList>
    </citation>
    <scope>IDENTIFICATION</scope>
</reference>